<accession>A0AAW6JX16</accession>
<gene>
    <name evidence="2" type="ORF">O4N78_03595</name>
</gene>
<dbReference type="RefSeq" id="WP_272583399.1">
    <property type="nucleotide sequence ID" value="NZ_JAPZEG010000002.1"/>
</dbReference>
<dbReference type="Pfam" id="PF23343">
    <property type="entry name" value="REP_ORF2-G2P"/>
    <property type="match status" value="1"/>
</dbReference>
<evidence type="ECO:0000259" key="1">
    <source>
        <dbReference type="Pfam" id="PF23343"/>
    </source>
</evidence>
<feature type="domain" description="Replication-associated protein ORF2/G2P" evidence="1">
    <location>
        <begin position="66"/>
        <end position="166"/>
    </location>
</feature>
<dbReference type="Proteomes" id="UP001149331">
    <property type="component" value="Unassembled WGS sequence"/>
</dbReference>
<name>A0AAW6JX16_MEDGN</name>
<evidence type="ECO:0000313" key="3">
    <source>
        <dbReference type="Proteomes" id="UP001149331"/>
    </source>
</evidence>
<sequence>MYKQKSYDLGDIREVMEYHNGRYGAPGMPRMKKKKATPEQIRKTNQWNKERKCWRKMKLNFQENDYWVTLTYKLENRPQDMKKAAKDIRKWIQKVRAQYKKQEVELKWMLHTEIGSRGGVHHHLVINRIPDADLIMRKAWEKGGVHIDLLYDEGGLRKLAEYLSKTPDGENKLKESRYSCSRNLKIPVAEVKVYKRKTWKDEPKLPKGYYLDKETYHEGINPVTGYKYRRYILIRLNRRI</sequence>
<dbReference type="AlphaFoldDB" id="A0AAW6JX16"/>
<organism evidence="2 3">
    <name type="scientific">Mediterraneibacter gnavus</name>
    <name type="common">Ruminococcus gnavus</name>
    <dbReference type="NCBI Taxonomy" id="33038"/>
    <lineage>
        <taxon>Bacteria</taxon>
        <taxon>Bacillati</taxon>
        <taxon>Bacillota</taxon>
        <taxon>Clostridia</taxon>
        <taxon>Lachnospirales</taxon>
        <taxon>Lachnospiraceae</taxon>
        <taxon>Mediterraneibacter</taxon>
    </lineage>
</organism>
<comment type="caution">
    <text evidence="2">The sequence shown here is derived from an EMBL/GenBank/DDBJ whole genome shotgun (WGS) entry which is preliminary data.</text>
</comment>
<proteinExistence type="predicted"/>
<dbReference type="EMBL" id="JAPZEG010000002">
    <property type="protein sequence ID" value="MDE1202666.1"/>
    <property type="molecule type" value="Genomic_DNA"/>
</dbReference>
<dbReference type="InterPro" id="IPR056906">
    <property type="entry name" value="ORF2/G2P_dom"/>
</dbReference>
<protein>
    <recommendedName>
        <fullName evidence="1">Replication-associated protein ORF2/G2P domain-containing protein</fullName>
    </recommendedName>
</protein>
<reference evidence="2" key="1">
    <citation type="submission" date="2022-12" db="EMBL/GenBank/DDBJ databases">
        <title>Genome of R. gnavus strain RSHDN_120.</title>
        <authorList>
            <person name="Abdugheni R."/>
        </authorList>
    </citation>
    <scope>NUCLEOTIDE SEQUENCE</scope>
    <source>
        <strain evidence="2">RSHDN_120</strain>
    </source>
</reference>
<evidence type="ECO:0000313" key="2">
    <source>
        <dbReference type="EMBL" id="MDE1202666.1"/>
    </source>
</evidence>